<dbReference type="Proteomes" id="UP000692954">
    <property type="component" value="Unassembled WGS sequence"/>
</dbReference>
<accession>A0A8S1LNK2</accession>
<evidence type="ECO:0008006" key="3">
    <source>
        <dbReference type="Google" id="ProtNLM"/>
    </source>
</evidence>
<proteinExistence type="predicted"/>
<dbReference type="EMBL" id="CAJJDN010000023">
    <property type="protein sequence ID" value="CAD8068015.1"/>
    <property type="molecule type" value="Genomic_DNA"/>
</dbReference>
<comment type="caution">
    <text evidence="1">The sequence shown here is derived from an EMBL/GenBank/DDBJ whole genome shotgun (WGS) entry which is preliminary data.</text>
</comment>
<sequence>MEQFDSFNPVNIRNILDKIENIGFISSNKQICLYANILMICHDIIIQFIKSKSQSLICFSIEYTFQKNESKSKIYEIFNSYLHSLEQNNSKLSSIFLYLFQIDQCRNLALLYQKSNQIIRDFTKIKQEQLLDDITLKFNDIITISQLIFNQITVDEIIQLLTNEVMKNTQTLNPLLEISASHLIQLLLLYNQIYQNFKPFSSPDRSSHKDTKCYSPKLQGFYQWGSPFFSENEFQKNPLNQKLLEDLEQQAKKYPKQDIYGVNLITIITQHQMKQDLILNLKIQFYENSKKQSPSLINYTNNSFSKKKQDPIKQSGCIYNNEVPQSQQELQKIIQIYQIQYFDPSIQLPQPLDIQISYEHLIDLYTELEQEVTFRKTTFKAKQYFASKDPRYLQINKNEKIEAISQIEGWILGKNEFGHIGCCAYSYIQKL</sequence>
<evidence type="ECO:0000313" key="2">
    <source>
        <dbReference type="Proteomes" id="UP000692954"/>
    </source>
</evidence>
<keyword evidence="2" id="KW-1185">Reference proteome</keyword>
<organism evidence="1 2">
    <name type="scientific">Paramecium sonneborni</name>
    <dbReference type="NCBI Taxonomy" id="65129"/>
    <lineage>
        <taxon>Eukaryota</taxon>
        <taxon>Sar</taxon>
        <taxon>Alveolata</taxon>
        <taxon>Ciliophora</taxon>
        <taxon>Intramacronucleata</taxon>
        <taxon>Oligohymenophorea</taxon>
        <taxon>Peniculida</taxon>
        <taxon>Parameciidae</taxon>
        <taxon>Paramecium</taxon>
    </lineage>
</organism>
<gene>
    <name evidence="1" type="ORF">PSON_ATCC_30995.1.T0230329</name>
</gene>
<reference evidence="1" key="1">
    <citation type="submission" date="2021-01" db="EMBL/GenBank/DDBJ databases">
        <authorList>
            <consortium name="Genoscope - CEA"/>
            <person name="William W."/>
        </authorList>
    </citation>
    <scope>NUCLEOTIDE SEQUENCE</scope>
</reference>
<protein>
    <recommendedName>
        <fullName evidence="3">SH3 domain-containing protein</fullName>
    </recommendedName>
</protein>
<evidence type="ECO:0000313" key="1">
    <source>
        <dbReference type="EMBL" id="CAD8068015.1"/>
    </source>
</evidence>
<dbReference type="AlphaFoldDB" id="A0A8S1LNK2"/>
<name>A0A8S1LNK2_9CILI</name>